<keyword evidence="6 10" id="KW-0547">Nucleotide-binding</keyword>
<accession>A0A4Y7RW03</accession>
<dbReference type="InterPro" id="IPR045585">
    <property type="entry name" value="CdaA_N"/>
</dbReference>
<dbReference type="HAMAP" id="MF_01499">
    <property type="entry name" value="DacA"/>
    <property type="match status" value="1"/>
</dbReference>
<evidence type="ECO:0000256" key="6">
    <source>
        <dbReference type="ARBA" id="ARBA00022741"/>
    </source>
</evidence>
<dbReference type="RefSeq" id="WP_134212366.1">
    <property type="nucleotide sequence ID" value="NZ_QFFZ01000003.1"/>
</dbReference>
<dbReference type="Pfam" id="PF19293">
    <property type="entry name" value="CdaA_N"/>
    <property type="match status" value="1"/>
</dbReference>
<dbReference type="PANTHER" id="PTHR34185:SF1">
    <property type="entry name" value="DIADENYLATE CYCLASE"/>
    <property type="match status" value="1"/>
</dbReference>
<dbReference type="InterPro" id="IPR050338">
    <property type="entry name" value="DisA"/>
</dbReference>
<comment type="catalytic activity">
    <reaction evidence="1 10">
        <text>2 ATP = 3',3'-c-di-AMP + 2 diphosphate</text>
        <dbReference type="Rhea" id="RHEA:35655"/>
        <dbReference type="ChEBI" id="CHEBI:30616"/>
        <dbReference type="ChEBI" id="CHEBI:33019"/>
        <dbReference type="ChEBI" id="CHEBI:71500"/>
        <dbReference type="EC" id="2.7.7.85"/>
    </reaction>
</comment>
<evidence type="ECO:0000256" key="7">
    <source>
        <dbReference type="ARBA" id="ARBA00022840"/>
    </source>
</evidence>
<dbReference type="InterPro" id="IPR034701">
    <property type="entry name" value="CdaA"/>
</dbReference>
<sequence length="278" mass="30633">MEQFWLPSLDYLKAVLKFNLSSVIDILLVAFVMYRIMIMIKGTRAVQLLKGVAVLLLVTAIASFFNLYTINWLLGKAMTALVVALPVVFQPELRRALEKLGRGRFLGHNVLIQGEVDETKVIAEITRSVTVLSKNKMGALIVLERQTGLEEYIDTGVKIDGIVSAEFLINIFVQKTPLHDGAVIIRRDRVAAAACFLPLSENPHLSSALGTRHRAGIGITEHSDAVAVIVSEETGAMSVSVEGILSRYLDEAGLQKKLTELLRGQQSGSRSLFRYGRE</sequence>
<comment type="similarity">
    <text evidence="10">Belongs to the adenylate cyclase family. DacA/CdaA subfamily.</text>
</comment>
<comment type="function">
    <text evidence="10">Catalyzes the condensation of 2 ATP molecules into cyclic di-AMP (c-di-AMP), a second messenger used to regulate differing processes in different bacteria.</text>
</comment>
<evidence type="ECO:0000256" key="3">
    <source>
        <dbReference type="ARBA" id="ARBA00022679"/>
    </source>
</evidence>
<keyword evidence="5 10" id="KW-0548">Nucleotidyltransferase</keyword>
<comment type="caution">
    <text evidence="12">The sequence shown here is derived from an EMBL/GenBank/DDBJ whole genome shotgun (WGS) entry which is preliminary data.</text>
</comment>
<reference evidence="12 13" key="1">
    <citation type="journal article" date="2018" name="Environ. Microbiol.">
        <title>Novel energy conservation strategies and behaviour of Pelotomaculum schinkii driving syntrophic propionate catabolism.</title>
        <authorList>
            <person name="Hidalgo-Ahumada C.A.P."/>
            <person name="Nobu M.K."/>
            <person name="Narihiro T."/>
            <person name="Tamaki H."/>
            <person name="Liu W.T."/>
            <person name="Kamagata Y."/>
            <person name="Stams A.J.M."/>
            <person name="Imachi H."/>
            <person name="Sousa D.Z."/>
        </authorList>
    </citation>
    <scope>NUCLEOTIDE SEQUENCE [LARGE SCALE GENOMIC DNA]</scope>
    <source>
        <strain evidence="12 13">MGP</strain>
    </source>
</reference>
<keyword evidence="13" id="KW-1185">Reference proteome</keyword>
<dbReference type="GO" id="GO:0005524">
    <property type="term" value="F:ATP binding"/>
    <property type="evidence" value="ECO:0007669"/>
    <property type="project" value="UniProtKB-UniRule"/>
</dbReference>
<dbReference type="SUPFAM" id="SSF143597">
    <property type="entry name" value="YojJ-like"/>
    <property type="match status" value="1"/>
</dbReference>
<feature type="transmembrane region" description="Helical" evidence="10">
    <location>
        <begin position="20"/>
        <end position="36"/>
    </location>
</feature>
<dbReference type="OrthoDB" id="9807385at2"/>
<keyword evidence="2 10" id="KW-1003">Cell membrane</keyword>
<keyword evidence="3 10" id="KW-0808">Transferase</keyword>
<keyword evidence="7 10" id="KW-0067">ATP-binding</keyword>
<dbReference type="EC" id="2.7.7.85" evidence="10"/>
<dbReference type="FunFam" id="3.40.1700.10:FF:000002">
    <property type="entry name" value="Diadenylate cyclase"/>
    <property type="match status" value="1"/>
</dbReference>
<evidence type="ECO:0000256" key="1">
    <source>
        <dbReference type="ARBA" id="ARBA00000877"/>
    </source>
</evidence>
<evidence type="ECO:0000313" key="13">
    <source>
        <dbReference type="Proteomes" id="UP000297597"/>
    </source>
</evidence>
<evidence type="ECO:0000313" key="12">
    <source>
        <dbReference type="EMBL" id="TEB13188.1"/>
    </source>
</evidence>
<evidence type="ECO:0000256" key="10">
    <source>
        <dbReference type="HAMAP-Rule" id="MF_01499"/>
    </source>
</evidence>
<dbReference type="Pfam" id="PF02457">
    <property type="entry name" value="DAC"/>
    <property type="match status" value="1"/>
</dbReference>
<protein>
    <recommendedName>
        <fullName evidence="10">Diadenylate cyclase</fullName>
        <shortName evidence="10">DAC</shortName>
        <ecNumber evidence="10">2.7.7.85</ecNumber>
    </recommendedName>
    <alternativeName>
        <fullName evidence="10">Cyclic-di-AMP synthase</fullName>
        <shortName evidence="10">c-di-AMP synthase</shortName>
    </alternativeName>
</protein>
<dbReference type="GO" id="GO:0106408">
    <property type="term" value="F:diadenylate cyclase activity"/>
    <property type="evidence" value="ECO:0007669"/>
    <property type="project" value="UniProtKB-EC"/>
</dbReference>
<keyword evidence="4 10" id="KW-0812">Transmembrane</keyword>
<dbReference type="GO" id="GO:0004016">
    <property type="term" value="F:adenylate cyclase activity"/>
    <property type="evidence" value="ECO:0007669"/>
    <property type="project" value="UniProtKB-UniRule"/>
</dbReference>
<comment type="caution">
    <text evidence="10">Lacks conserved residue(s) required for the propagation of feature annotation.</text>
</comment>
<feature type="domain" description="DAC" evidence="11">
    <location>
        <begin position="90"/>
        <end position="251"/>
    </location>
</feature>
<dbReference type="EMBL" id="QFFZ01000003">
    <property type="protein sequence ID" value="TEB13188.1"/>
    <property type="molecule type" value="Genomic_DNA"/>
</dbReference>
<comment type="subunit">
    <text evidence="10">Probably a homodimer.</text>
</comment>
<dbReference type="InterPro" id="IPR003390">
    <property type="entry name" value="DNA_integrity_scan_DisA_N"/>
</dbReference>
<dbReference type="PROSITE" id="PS51794">
    <property type="entry name" value="DAC"/>
    <property type="match status" value="1"/>
</dbReference>
<dbReference type="AlphaFoldDB" id="A0A4Y7RW03"/>
<dbReference type="Proteomes" id="UP000297597">
    <property type="component" value="Unassembled WGS sequence"/>
</dbReference>
<dbReference type="NCBIfam" id="TIGR00159">
    <property type="entry name" value="diadenylate cyclase CdaA"/>
    <property type="match status" value="1"/>
</dbReference>
<evidence type="ECO:0000256" key="8">
    <source>
        <dbReference type="ARBA" id="ARBA00022989"/>
    </source>
</evidence>
<proteinExistence type="inferred from homology"/>
<dbReference type="InterPro" id="IPR036888">
    <property type="entry name" value="DNA_integrity_DisA_N_sf"/>
</dbReference>
<keyword evidence="8 10" id="KW-1133">Transmembrane helix</keyword>
<evidence type="ECO:0000259" key="11">
    <source>
        <dbReference type="PROSITE" id="PS51794"/>
    </source>
</evidence>
<feature type="transmembrane region" description="Helical" evidence="10">
    <location>
        <begin position="48"/>
        <end position="66"/>
    </location>
</feature>
<evidence type="ECO:0000256" key="9">
    <source>
        <dbReference type="ARBA" id="ARBA00023136"/>
    </source>
</evidence>
<dbReference type="PANTHER" id="PTHR34185">
    <property type="entry name" value="DIADENYLATE CYCLASE"/>
    <property type="match status" value="1"/>
</dbReference>
<keyword evidence="9 10" id="KW-0472">Membrane</keyword>
<dbReference type="InterPro" id="IPR014046">
    <property type="entry name" value="C-di-AMP_synthase"/>
</dbReference>
<evidence type="ECO:0000256" key="2">
    <source>
        <dbReference type="ARBA" id="ARBA00022475"/>
    </source>
</evidence>
<gene>
    <name evidence="12" type="primary">cdaA</name>
    <name evidence="10" type="synonym">dacA</name>
    <name evidence="12" type="ORF">Pmgp_00484</name>
</gene>
<dbReference type="GO" id="GO:0006171">
    <property type="term" value="P:cAMP biosynthetic process"/>
    <property type="evidence" value="ECO:0007669"/>
    <property type="project" value="InterPro"/>
</dbReference>
<dbReference type="Gene3D" id="3.40.1700.10">
    <property type="entry name" value="DNA integrity scanning protein, DisA, N-terminal domain"/>
    <property type="match status" value="1"/>
</dbReference>
<evidence type="ECO:0000256" key="4">
    <source>
        <dbReference type="ARBA" id="ARBA00022692"/>
    </source>
</evidence>
<name>A0A4Y7RW03_9FIRM</name>
<organism evidence="12 13">
    <name type="scientific">Pelotomaculum propionicicum</name>
    <dbReference type="NCBI Taxonomy" id="258475"/>
    <lineage>
        <taxon>Bacteria</taxon>
        <taxon>Bacillati</taxon>
        <taxon>Bacillota</taxon>
        <taxon>Clostridia</taxon>
        <taxon>Eubacteriales</taxon>
        <taxon>Desulfotomaculaceae</taxon>
        <taxon>Pelotomaculum</taxon>
    </lineage>
</organism>
<dbReference type="PIRSF" id="PIRSF004793">
    <property type="entry name" value="UCP004793"/>
    <property type="match status" value="1"/>
</dbReference>
<evidence type="ECO:0000256" key="5">
    <source>
        <dbReference type="ARBA" id="ARBA00022695"/>
    </source>
</evidence>